<dbReference type="Gene3D" id="1.20.120.530">
    <property type="entry name" value="GntR ligand-binding domain-like"/>
    <property type="match status" value="1"/>
</dbReference>
<dbReference type="InterPro" id="IPR036388">
    <property type="entry name" value="WH-like_DNA-bd_sf"/>
</dbReference>
<dbReference type="EMBL" id="BAAAUX010000026">
    <property type="protein sequence ID" value="GAA2813595.1"/>
    <property type="molecule type" value="Genomic_DNA"/>
</dbReference>
<dbReference type="SUPFAM" id="SSF46785">
    <property type="entry name" value="Winged helix' DNA-binding domain"/>
    <property type="match status" value="1"/>
</dbReference>
<dbReference type="InterPro" id="IPR000524">
    <property type="entry name" value="Tscrpt_reg_HTH_GntR"/>
</dbReference>
<dbReference type="InterPro" id="IPR011711">
    <property type="entry name" value="GntR_C"/>
</dbReference>
<dbReference type="Gene3D" id="1.10.10.10">
    <property type="entry name" value="Winged helix-like DNA-binding domain superfamily/Winged helix DNA-binding domain"/>
    <property type="match status" value="1"/>
</dbReference>
<dbReference type="Proteomes" id="UP001500979">
    <property type="component" value="Unassembled WGS sequence"/>
</dbReference>
<keyword evidence="3" id="KW-0804">Transcription</keyword>
<dbReference type="Pfam" id="PF07729">
    <property type="entry name" value="FCD"/>
    <property type="match status" value="1"/>
</dbReference>
<dbReference type="InterPro" id="IPR008920">
    <property type="entry name" value="TF_FadR/GntR_C"/>
</dbReference>
<feature type="domain" description="HTH gntR-type" evidence="4">
    <location>
        <begin position="7"/>
        <end position="75"/>
    </location>
</feature>
<dbReference type="Pfam" id="PF00392">
    <property type="entry name" value="GntR"/>
    <property type="match status" value="1"/>
</dbReference>
<proteinExistence type="predicted"/>
<evidence type="ECO:0000313" key="5">
    <source>
        <dbReference type="EMBL" id="GAA2813595.1"/>
    </source>
</evidence>
<dbReference type="SUPFAM" id="SSF48008">
    <property type="entry name" value="GntR ligand-binding domain-like"/>
    <property type="match status" value="1"/>
</dbReference>
<dbReference type="CDD" id="cd07377">
    <property type="entry name" value="WHTH_GntR"/>
    <property type="match status" value="1"/>
</dbReference>
<dbReference type="RefSeq" id="WP_344684822.1">
    <property type="nucleotide sequence ID" value="NZ_BAAAUX010000026.1"/>
</dbReference>
<dbReference type="PANTHER" id="PTHR43537:SF47">
    <property type="entry name" value="REGULATORY PROTEIN GNTR HTH"/>
    <property type="match status" value="1"/>
</dbReference>
<gene>
    <name evidence="5" type="ORF">GCM10010470_56320</name>
</gene>
<comment type="caution">
    <text evidence="5">The sequence shown here is derived from an EMBL/GenBank/DDBJ whole genome shotgun (WGS) entry which is preliminary data.</text>
</comment>
<organism evidence="5 6">
    <name type="scientific">Saccharopolyspora taberi</name>
    <dbReference type="NCBI Taxonomy" id="60895"/>
    <lineage>
        <taxon>Bacteria</taxon>
        <taxon>Bacillati</taxon>
        <taxon>Actinomycetota</taxon>
        <taxon>Actinomycetes</taxon>
        <taxon>Pseudonocardiales</taxon>
        <taxon>Pseudonocardiaceae</taxon>
        <taxon>Saccharopolyspora</taxon>
    </lineage>
</organism>
<dbReference type="PRINTS" id="PR00035">
    <property type="entry name" value="HTHGNTR"/>
</dbReference>
<dbReference type="InterPro" id="IPR036390">
    <property type="entry name" value="WH_DNA-bd_sf"/>
</dbReference>
<protein>
    <submittedName>
        <fullName evidence="5">FCD domain-containing protein</fullName>
    </submittedName>
</protein>
<evidence type="ECO:0000313" key="6">
    <source>
        <dbReference type="Proteomes" id="UP001500979"/>
    </source>
</evidence>
<keyword evidence="6" id="KW-1185">Reference proteome</keyword>
<keyword evidence="2" id="KW-0238">DNA-binding</keyword>
<evidence type="ECO:0000259" key="4">
    <source>
        <dbReference type="PROSITE" id="PS50949"/>
    </source>
</evidence>
<evidence type="ECO:0000256" key="3">
    <source>
        <dbReference type="ARBA" id="ARBA00023163"/>
    </source>
</evidence>
<evidence type="ECO:0000256" key="1">
    <source>
        <dbReference type="ARBA" id="ARBA00023015"/>
    </source>
</evidence>
<accession>A0ABN3VLS7</accession>
<keyword evidence="1" id="KW-0805">Transcription regulation</keyword>
<dbReference type="SMART" id="SM00895">
    <property type="entry name" value="FCD"/>
    <property type="match status" value="1"/>
</dbReference>
<sequence>MPSLRRSPLSGQATEAMLELITSGEWPLGGRIPSETALAAEFGVGRSTIREALRELAVKGLLEPRQGSGVYVVGTEPVEEWAVLLRKAAIGEVLEARIAVEVEAARLAAAKRTDADLRAIDDAIGGRASAGSAEEFVDADLAFHRAVVDAAGNSVITGLFVSMTARVRAAMLDMLALLDGDRPVDQSEHQSVVDAIRDGDVERAGNAARAHLTKVLGYVR</sequence>
<dbReference type="PROSITE" id="PS50949">
    <property type="entry name" value="HTH_GNTR"/>
    <property type="match status" value="1"/>
</dbReference>
<dbReference type="PANTHER" id="PTHR43537">
    <property type="entry name" value="TRANSCRIPTIONAL REGULATOR, GNTR FAMILY"/>
    <property type="match status" value="1"/>
</dbReference>
<name>A0ABN3VLS7_9PSEU</name>
<evidence type="ECO:0000256" key="2">
    <source>
        <dbReference type="ARBA" id="ARBA00023125"/>
    </source>
</evidence>
<dbReference type="SMART" id="SM00345">
    <property type="entry name" value="HTH_GNTR"/>
    <property type="match status" value="1"/>
</dbReference>
<reference evidence="5 6" key="1">
    <citation type="journal article" date="2019" name="Int. J. Syst. Evol. Microbiol.">
        <title>The Global Catalogue of Microorganisms (GCM) 10K type strain sequencing project: providing services to taxonomists for standard genome sequencing and annotation.</title>
        <authorList>
            <consortium name="The Broad Institute Genomics Platform"/>
            <consortium name="The Broad Institute Genome Sequencing Center for Infectious Disease"/>
            <person name="Wu L."/>
            <person name="Ma J."/>
        </authorList>
    </citation>
    <scope>NUCLEOTIDE SEQUENCE [LARGE SCALE GENOMIC DNA]</scope>
    <source>
        <strain evidence="5 6">JCM 9383</strain>
    </source>
</reference>